<gene>
    <name evidence="3" type="ORF">HMPREF0045_01077</name>
</gene>
<evidence type="ECO:0008006" key="5">
    <source>
        <dbReference type="Google" id="ProtNLM"/>
    </source>
</evidence>
<keyword evidence="2" id="KW-0472">Membrane</keyword>
<feature type="region of interest" description="Disordered" evidence="1">
    <location>
        <begin position="141"/>
        <end position="177"/>
    </location>
</feature>
<feature type="transmembrane region" description="Helical" evidence="2">
    <location>
        <begin position="84"/>
        <end position="104"/>
    </location>
</feature>
<dbReference type="InterPro" id="IPR009937">
    <property type="entry name" value="Phage_holin_3_6"/>
</dbReference>
<keyword evidence="4" id="KW-1185">Reference proteome</keyword>
<dbReference type="AlphaFoldDB" id="G9PFQ3"/>
<sequence length="212" mass="22616">MTETPQGSNRTQPSLGALMARVSENISTLIRTEIALNKAKAAETGKRFGLGAGLLGAAGVFALFGLGYLLTTLSQVIALWLPKWAGSLIVAVLVLIVAGVLALVGKKEIDKGRVVVPNPQVGLRQDVQAVTNSLREGLATDDAAKPAATGSAATSGPVPHSPRHQWPRSQRPDWLCSRRPGFRTELSERKFHVYLSPRSSARGPARSRRPGR</sequence>
<dbReference type="Pfam" id="PF07332">
    <property type="entry name" value="Phage_holin_3_6"/>
    <property type="match status" value="1"/>
</dbReference>
<keyword evidence="2" id="KW-0812">Transmembrane</keyword>
<organism evidence="3 4">
    <name type="scientific">Actinomyces graevenitzii C83</name>
    <dbReference type="NCBI Taxonomy" id="435830"/>
    <lineage>
        <taxon>Bacteria</taxon>
        <taxon>Bacillati</taxon>
        <taxon>Actinomycetota</taxon>
        <taxon>Actinomycetes</taxon>
        <taxon>Actinomycetales</taxon>
        <taxon>Actinomycetaceae</taxon>
        <taxon>Actinomyces</taxon>
    </lineage>
</organism>
<dbReference type="PATRIC" id="fig|435830.3.peg.1042"/>
<feature type="compositionally biased region" description="Low complexity" evidence="1">
    <location>
        <begin position="145"/>
        <end position="157"/>
    </location>
</feature>
<dbReference type="STRING" id="435830.HMPREF0045_01077"/>
<evidence type="ECO:0000313" key="3">
    <source>
        <dbReference type="EMBL" id="EHM88238.1"/>
    </source>
</evidence>
<evidence type="ECO:0000256" key="1">
    <source>
        <dbReference type="SAM" id="MobiDB-lite"/>
    </source>
</evidence>
<dbReference type="eggNOG" id="ENOG5033M0G">
    <property type="taxonomic scope" value="Bacteria"/>
</dbReference>
<reference evidence="3 4" key="1">
    <citation type="submission" date="2011-10" db="EMBL/GenBank/DDBJ databases">
        <title>The Genome Sequence of Actinomyces graevenitzii C83.</title>
        <authorList>
            <consortium name="The Broad Institute Genome Sequencing Platform"/>
            <consortium name="The Broad Institute Genome Sequencing Center for Infectious Disease"/>
            <person name="Earl A."/>
            <person name="Ward D."/>
            <person name="Feldgarden M."/>
            <person name="Gevers D."/>
            <person name="Sibley C.D."/>
            <person name="Field T.R."/>
            <person name="Grinwis M."/>
            <person name="Eshaghurshan C.S."/>
            <person name="Surette M.G."/>
            <person name="Young S.K."/>
            <person name="Zeng Q."/>
            <person name="Gargeya S."/>
            <person name="Fitzgerald M."/>
            <person name="Haas B."/>
            <person name="Abouelleil A."/>
            <person name="Alvarado L."/>
            <person name="Arachchi H.M."/>
            <person name="Berlin A."/>
            <person name="Brown A."/>
            <person name="Chapman S.B."/>
            <person name="Chen Z."/>
            <person name="Dunbar C."/>
            <person name="Freedman E."/>
            <person name="Gearin G."/>
            <person name="Goldberg J."/>
            <person name="Griggs A."/>
            <person name="Gujja S."/>
            <person name="Heiman D."/>
            <person name="Howarth C."/>
            <person name="Larson L."/>
            <person name="Lui A."/>
            <person name="MacDonald P.J.P."/>
            <person name="Montmayeur A."/>
            <person name="Murphy C."/>
            <person name="Neiman D."/>
            <person name="Pearson M."/>
            <person name="Priest M."/>
            <person name="Roberts A."/>
            <person name="Saif S."/>
            <person name="Shea T."/>
            <person name="Shenoy N."/>
            <person name="Sisk P."/>
            <person name="Stolte C."/>
            <person name="Sykes S."/>
            <person name="Wortman J."/>
            <person name="Nusbaum C."/>
            <person name="Birren B."/>
        </authorList>
    </citation>
    <scope>NUCLEOTIDE SEQUENCE [LARGE SCALE GENOMIC DNA]</scope>
    <source>
        <strain evidence="3 4">C83</strain>
    </source>
</reference>
<comment type="caution">
    <text evidence="3">The sequence shown here is derived from an EMBL/GenBank/DDBJ whole genome shotgun (WGS) entry which is preliminary data.</text>
</comment>
<evidence type="ECO:0000313" key="4">
    <source>
        <dbReference type="Proteomes" id="UP000003822"/>
    </source>
</evidence>
<proteinExistence type="predicted"/>
<name>G9PFQ3_9ACTO</name>
<protein>
    <recommendedName>
        <fullName evidence="5">Phage holin family protein</fullName>
    </recommendedName>
</protein>
<dbReference type="RefSeq" id="WP_005986289.1">
    <property type="nucleotide sequence ID" value="NZ_JH470338.1"/>
</dbReference>
<accession>G9PFQ3</accession>
<feature type="transmembrane region" description="Helical" evidence="2">
    <location>
        <begin position="48"/>
        <end position="69"/>
    </location>
</feature>
<evidence type="ECO:0000256" key="2">
    <source>
        <dbReference type="SAM" id="Phobius"/>
    </source>
</evidence>
<dbReference type="Proteomes" id="UP000003822">
    <property type="component" value="Unassembled WGS sequence"/>
</dbReference>
<dbReference type="HOGENOM" id="CLU_112769_0_0_11"/>
<dbReference type="EMBL" id="ACRN01000006">
    <property type="protein sequence ID" value="EHM88238.1"/>
    <property type="molecule type" value="Genomic_DNA"/>
</dbReference>
<keyword evidence="2" id="KW-1133">Transmembrane helix</keyword>